<keyword evidence="1" id="KW-0862">Zinc</keyword>
<reference evidence="4" key="1">
    <citation type="journal article" date="2021" name="Nat. Commun.">
        <title>Genomic analyses provide insights into spinach domestication and the genetic basis of agronomic traits.</title>
        <authorList>
            <person name="Cai X."/>
            <person name="Sun X."/>
            <person name="Xu C."/>
            <person name="Sun H."/>
            <person name="Wang X."/>
            <person name="Ge C."/>
            <person name="Zhang Z."/>
            <person name="Wang Q."/>
            <person name="Fei Z."/>
            <person name="Jiao C."/>
            <person name="Wang Q."/>
        </authorList>
    </citation>
    <scope>NUCLEOTIDE SEQUENCE [LARGE SCALE GENOMIC DNA]</scope>
    <source>
        <strain evidence="4">cv. Varoflay</strain>
    </source>
</reference>
<dbReference type="Pfam" id="PF14570">
    <property type="entry name" value="zf-RING_4"/>
    <property type="match status" value="1"/>
</dbReference>
<name>A0A9R0IEA8_SPIOL</name>
<evidence type="ECO:0000256" key="2">
    <source>
        <dbReference type="SAM" id="MobiDB-lite"/>
    </source>
</evidence>
<feature type="domain" description="RING-type" evidence="3">
    <location>
        <begin position="197"/>
        <end position="239"/>
    </location>
</feature>
<dbReference type="SUPFAM" id="SSF57850">
    <property type="entry name" value="RING/U-box"/>
    <property type="match status" value="1"/>
</dbReference>
<evidence type="ECO:0000256" key="1">
    <source>
        <dbReference type="PROSITE-ProRule" id="PRU00175"/>
    </source>
</evidence>
<dbReference type="PROSITE" id="PS50089">
    <property type="entry name" value="ZF_RING_2"/>
    <property type="match status" value="1"/>
</dbReference>
<dbReference type="KEGG" id="soe:110786812"/>
<dbReference type="RefSeq" id="XP_021847085.1">
    <property type="nucleotide sequence ID" value="XM_021991393.2"/>
</dbReference>
<keyword evidence="1" id="KW-0479">Metal-binding</keyword>
<evidence type="ECO:0000313" key="5">
    <source>
        <dbReference type="RefSeq" id="XP_021847085.1"/>
    </source>
</evidence>
<dbReference type="InterPro" id="IPR013083">
    <property type="entry name" value="Znf_RING/FYVE/PHD"/>
</dbReference>
<feature type="compositionally biased region" description="Basic residues" evidence="2">
    <location>
        <begin position="19"/>
        <end position="33"/>
    </location>
</feature>
<dbReference type="OrthoDB" id="1923159at2759"/>
<dbReference type="Gene3D" id="3.30.40.10">
    <property type="entry name" value="Zinc/RING finger domain, C3HC4 (zinc finger)"/>
    <property type="match status" value="1"/>
</dbReference>
<proteinExistence type="predicted"/>
<protein>
    <recommendedName>
        <fullName evidence="3">RING-type domain-containing protein</fullName>
    </recommendedName>
</protein>
<accession>A0A9R0IEA8</accession>
<gene>
    <name evidence="5" type="primary">LOC110786812</name>
</gene>
<evidence type="ECO:0000259" key="3">
    <source>
        <dbReference type="PROSITE" id="PS50089"/>
    </source>
</evidence>
<feature type="region of interest" description="Disordered" evidence="2">
    <location>
        <begin position="1"/>
        <end position="95"/>
    </location>
</feature>
<dbReference type="GO" id="GO:0030014">
    <property type="term" value="C:CCR4-NOT complex"/>
    <property type="evidence" value="ECO:0000318"/>
    <property type="project" value="GO_Central"/>
</dbReference>
<dbReference type="PANTHER" id="PTHR12603">
    <property type="entry name" value="CCR4-NOT TRANSCRIPTION COMPLEX RELATED"/>
    <property type="match status" value="1"/>
</dbReference>
<dbReference type="InterPro" id="IPR039515">
    <property type="entry name" value="NOT4_mRING-HC-C4C4"/>
</dbReference>
<dbReference type="Proteomes" id="UP000813463">
    <property type="component" value="Chromosome 1"/>
</dbReference>
<dbReference type="GO" id="GO:0016567">
    <property type="term" value="P:protein ubiquitination"/>
    <property type="evidence" value="ECO:0000318"/>
    <property type="project" value="GO_Central"/>
</dbReference>
<dbReference type="AlphaFoldDB" id="A0A9R0IEA8"/>
<dbReference type="InterPro" id="IPR001841">
    <property type="entry name" value="Znf_RING"/>
</dbReference>
<organism evidence="4 5">
    <name type="scientific">Spinacia oleracea</name>
    <name type="common">Spinach</name>
    <dbReference type="NCBI Taxonomy" id="3562"/>
    <lineage>
        <taxon>Eukaryota</taxon>
        <taxon>Viridiplantae</taxon>
        <taxon>Streptophyta</taxon>
        <taxon>Embryophyta</taxon>
        <taxon>Tracheophyta</taxon>
        <taxon>Spermatophyta</taxon>
        <taxon>Magnoliopsida</taxon>
        <taxon>eudicotyledons</taxon>
        <taxon>Gunneridae</taxon>
        <taxon>Pentapetalae</taxon>
        <taxon>Caryophyllales</taxon>
        <taxon>Chenopodiaceae</taxon>
        <taxon>Chenopodioideae</taxon>
        <taxon>Anserineae</taxon>
        <taxon>Spinacia</taxon>
    </lineage>
</organism>
<dbReference type="CDD" id="cd16618">
    <property type="entry name" value="mRING-HC-C4C4_CNOT4"/>
    <property type="match status" value="1"/>
</dbReference>
<dbReference type="PANTHER" id="PTHR12603:SF0">
    <property type="entry name" value="CCR4-NOT TRANSCRIPTION COMPLEX SUBUNIT 4"/>
    <property type="match status" value="1"/>
</dbReference>
<reference evidence="5" key="2">
    <citation type="submission" date="2025-08" db="UniProtKB">
        <authorList>
            <consortium name="RefSeq"/>
        </authorList>
    </citation>
    <scope>IDENTIFICATION</scope>
    <source>
        <tissue evidence="5">Leaf</tissue>
    </source>
</reference>
<keyword evidence="4" id="KW-1185">Reference proteome</keyword>
<evidence type="ECO:0000313" key="4">
    <source>
        <dbReference type="Proteomes" id="UP000813463"/>
    </source>
</evidence>
<dbReference type="InterPro" id="IPR039780">
    <property type="entry name" value="Mot2"/>
</dbReference>
<feature type="compositionally biased region" description="Basic and acidic residues" evidence="2">
    <location>
        <begin position="34"/>
        <end position="94"/>
    </location>
</feature>
<dbReference type="GO" id="GO:0008270">
    <property type="term" value="F:zinc ion binding"/>
    <property type="evidence" value="ECO:0007669"/>
    <property type="project" value="UniProtKB-KW"/>
</dbReference>
<keyword evidence="1" id="KW-0863">Zinc-finger</keyword>
<sequence>MGSDAIVNGRVCSSTYKNSSKKKRGNKHGKSKQNKVDVKREQRHVRVENECNAEKNNDRGEKTSNVEKIKGNEGVGGRKHENETPRTYKNETESRTTNGLIVRRLDDNKDEVCWLSSSSCSDGSDDRCFDDWEAAADALTPQNDTHTSQINKSYVGNTRAWTLNDVYRPRSLPSLGYTQHQLMFKSSNSERCFSSACPICCEDFDVTDLSFLPCPCGFQLCLFCHQRILEVDSRCPGCRHQYDSVKAAAGPALADETTYSCTKNTRI</sequence>
<dbReference type="GO" id="GO:0004842">
    <property type="term" value="F:ubiquitin-protein transferase activity"/>
    <property type="evidence" value="ECO:0000318"/>
    <property type="project" value="GO_Central"/>
</dbReference>
<dbReference type="GeneID" id="110786812"/>